<comment type="caution">
    <text evidence="4">The sequence shown here is derived from an EMBL/GenBank/DDBJ whole genome shotgun (WGS) entry which is preliminary data.</text>
</comment>
<dbReference type="Pfam" id="PF12833">
    <property type="entry name" value="HTH_18"/>
    <property type="match status" value="1"/>
</dbReference>
<dbReference type="SUPFAM" id="SSF46689">
    <property type="entry name" value="Homeodomain-like"/>
    <property type="match status" value="2"/>
</dbReference>
<dbReference type="Proteomes" id="UP001526446">
    <property type="component" value="Unassembled WGS sequence"/>
</dbReference>
<sequence>MHHIGFFVCLDHRVLDLAGPLGAFEEANGFVEGGAYRLTVISESGGVVVGSSGVSIHTQSFRTQQFDTVIFIGGEIDAFQNPAAIAAAKDLAARTARIASVCTGAFLLAAAGLLDGHRATTHWRLAPELQQRYPLIRVEADRIFVVDDNIWTSAGITAGIDLALALIETDFGINIAREVARELVVPYRRSGGQSQFSAMSQMEPDSDRIRMALAFARDHLVEPLPIERLAEAARLSVRQFGRAFRRQTGETPAKAVERLRVEAACSRLQGGSEPIEQIAKAVGFSDPERMRRAFVKLHGHPPQAVRRAGRQENAVYAIQQGHGGATKE</sequence>
<dbReference type="PANTHER" id="PTHR43130">
    <property type="entry name" value="ARAC-FAMILY TRANSCRIPTIONAL REGULATOR"/>
    <property type="match status" value="1"/>
</dbReference>
<evidence type="ECO:0000313" key="5">
    <source>
        <dbReference type="Proteomes" id="UP001526446"/>
    </source>
</evidence>
<dbReference type="PROSITE" id="PS01124">
    <property type="entry name" value="HTH_ARAC_FAMILY_2"/>
    <property type="match status" value="1"/>
</dbReference>
<keyword evidence="1" id="KW-0805">Transcription regulation</keyword>
<name>A0ABT3Q7I7_9PROT</name>
<gene>
    <name evidence="4" type="ORF">OQ252_07525</name>
</gene>
<reference evidence="4 5" key="1">
    <citation type="submission" date="2022-11" db="EMBL/GenBank/DDBJ databases">
        <title>Genome sequencing of Acetobacter type strain.</title>
        <authorList>
            <person name="Heo J."/>
            <person name="Lee D."/>
            <person name="Han B.-H."/>
            <person name="Hong S.-B."/>
            <person name="Kwon S.-W."/>
        </authorList>
    </citation>
    <scope>NUCLEOTIDE SEQUENCE [LARGE SCALE GENOMIC DNA]</scope>
    <source>
        <strain evidence="4 5">KACC 21251</strain>
    </source>
</reference>
<proteinExistence type="predicted"/>
<dbReference type="RefSeq" id="WP_166121529.1">
    <property type="nucleotide sequence ID" value="NZ_JAPIUX010000005.1"/>
</dbReference>
<dbReference type="InterPro" id="IPR002818">
    <property type="entry name" value="DJ-1/PfpI"/>
</dbReference>
<dbReference type="PANTHER" id="PTHR43130:SF3">
    <property type="entry name" value="HTH-TYPE TRANSCRIPTIONAL REGULATOR RV1931C"/>
    <property type="match status" value="1"/>
</dbReference>
<evidence type="ECO:0000313" key="4">
    <source>
        <dbReference type="EMBL" id="MCX2561246.1"/>
    </source>
</evidence>
<dbReference type="EMBL" id="JAPIUX010000005">
    <property type="protein sequence ID" value="MCX2561246.1"/>
    <property type="molecule type" value="Genomic_DNA"/>
</dbReference>
<keyword evidence="5" id="KW-1185">Reference proteome</keyword>
<dbReference type="Gene3D" id="3.40.50.880">
    <property type="match status" value="1"/>
</dbReference>
<protein>
    <submittedName>
        <fullName evidence="4">DJ-1/PfpI family protein</fullName>
    </submittedName>
</protein>
<accession>A0ABT3Q7I7</accession>
<dbReference type="SUPFAM" id="SSF52317">
    <property type="entry name" value="Class I glutamine amidotransferase-like"/>
    <property type="match status" value="1"/>
</dbReference>
<dbReference type="InterPro" id="IPR018060">
    <property type="entry name" value="HTH_AraC"/>
</dbReference>
<evidence type="ECO:0000259" key="3">
    <source>
        <dbReference type="PROSITE" id="PS01124"/>
    </source>
</evidence>
<dbReference type="Pfam" id="PF01965">
    <property type="entry name" value="DJ-1_PfpI"/>
    <property type="match status" value="1"/>
</dbReference>
<feature type="domain" description="HTH araC/xylS-type" evidence="3">
    <location>
        <begin position="210"/>
        <end position="308"/>
    </location>
</feature>
<dbReference type="Gene3D" id="1.10.10.60">
    <property type="entry name" value="Homeodomain-like"/>
    <property type="match status" value="1"/>
</dbReference>
<dbReference type="InterPro" id="IPR029062">
    <property type="entry name" value="Class_I_gatase-like"/>
</dbReference>
<organism evidence="4 5">
    <name type="scientific">Acetobacter farinalis</name>
    <dbReference type="NCBI Taxonomy" id="1260984"/>
    <lineage>
        <taxon>Bacteria</taxon>
        <taxon>Pseudomonadati</taxon>
        <taxon>Pseudomonadota</taxon>
        <taxon>Alphaproteobacteria</taxon>
        <taxon>Acetobacterales</taxon>
        <taxon>Acetobacteraceae</taxon>
        <taxon>Acetobacter</taxon>
    </lineage>
</organism>
<dbReference type="InterPro" id="IPR052158">
    <property type="entry name" value="INH-QAR"/>
</dbReference>
<dbReference type="InterPro" id="IPR009057">
    <property type="entry name" value="Homeodomain-like_sf"/>
</dbReference>
<dbReference type="SMART" id="SM00342">
    <property type="entry name" value="HTH_ARAC"/>
    <property type="match status" value="1"/>
</dbReference>
<evidence type="ECO:0000256" key="1">
    <source>
        <dbReference type="ARBA" id="ARBA00023015"/>
    </source>
</evidence>
<keyword evidence="2" id="KW-0804">Transcription</keyword>
<evidence type="ECO:0000256" key="2">
    <source>
        <dbReference type="ARBA" id="ARBA00023163"/>
    </source>
</evidence>